<accession>A0ACB9YGW4</accession>
<sequence length="397" mass="45483">MPDFECREHFLCWKLRARVEEVAEIQNRITEDVYLFRHSGEDVKNKFKDTRQWYLQLLGMSLSQLRQTMNTSDPDISADEFAVERIMKRVRPMSERYLERLVEDEFISQDDMDCIIVGGYNDVQEYFEDLNTNMAAVGSNLTDYDETDFTIQSDEGDESDHEEPDDTPEDELALERTWSHSNIAPPAPDIPTPERFNWADDVESELEMSEATEATANEPSTTTRTIITTITPLDEKNPSDPTSSDASEKDSASEPEAEPLESDNSSVEPAPCSPKSDQVEVSDSELELEPKSEAKAEPEGEVEIEAEETENELPSNDNVEEPDSPVVQVSLDILLSGDPDSTDRDVMMDTWVTEYGIPYWQWEMLFTIKLAAMRYKEEFEAARETYKVDPFRDVDWR</sequence>
<proteinExistence type="predicted"/>
<reference evidence="1 2" key="1">
    <citation type="journal article" date="2022" name="New Phytol.">
        <title>Ecological generalism drives hyperdiversity of secondary metabolite gene clusters in xylarialean endophytes.</title>
        <authorList>
            <person name="Franco M.E.E."/>
            <person name="Wisecaver J.H."/>
            <person name="Arnold A.E."/>
            <person name="Ju Y.M."/>
            <person name="Slot J.C."/>
            <person name="Ahrendt S."/>
            <person name="Moore L.P."/>
            <person name="Eastman K.E."/>
            <person name="Scott K."/>
            <person name="Konkel Z."/>
            <person name="Mondo S.J."/>
            <person name="Kuo A."/>
            <person name="Hayes R.D."/>
            <person name="Haridas S."/>
            <person name="Andreopoulos B."/>
            <person name="Riley R."/>
            <person name="LaButti K."/>
            <person name="Pangilinan J."/>
            <person name="Lipzen A."/>
            <person name="Amirebrahimi M."/>
            <person name="Yan J."/>
            <person name="Adam C."/>
            <person name="Keymanesh K."/>
            <person name="Ng V."/>
            <person name="Louie K."/>
            <person name="Northen T."/>
            <person name="Drula E."/>
            <person name="Henrissat B."/>
            <person name="Hsieh H.M."/>
            <person name="Youens-Clark K."/>
            <person name="Lutzoni F."/>
            <person name="Miadlikowska J."/>
            <person name="Eastwood D.C."/>
            <person name="Hamelin R.C."/>
            <person name="Grigoriev I.V."/>
            <person name="U'Ren J.M."/>
        </authorList>
    </citation>
    <scope>NUCLEOTIDE SEQUENCE [LARGE SCALE GENOMIC DNA]</scope>
    <source>
        <strain evidence="1 2">CBS 119005</strain>
    </source>
</reference>
<name>A0ACB9YGW4_9PEZI</name>
<dbReference type="EMBL" id="MU393699">
    <property type="protein sequence ID" value="KAI4858697.1"/>
    <property type="molecule type" value="Genomic_DNA"/>
</dbReference>
<dbReference type="Proteomes" id="UP001497700">
    <property type="component" value="Unassembled WGS sequence"/>
</dbReference>
<protein>
    <submittedName>
        <fullName evidence="1">Uncharacterized protein</fullName>
    </submittedName>
</protein>
<gene>
    <name evidence="1" type="ORF">F4820DRAFT_206885</name>
</gene>
<comment type="caution">
    <text evidence="1">The sequence shown here is derived from an EMBL/GenBank/DDBJ whole genome shotgun (WGS) entry which is preliminary data.</text>
</comment>
<evidence type="ECO:0000313" key="2">
    <source>
        <dbReference type="Proteomes" id="UP001497700"/>
    </source>
</evidence>
<evidence type="ECO:0000313" key="1">
    <source>
        <dbReference type="EMBL" id="KAI4858697.1"/>
    </source>
</evidence>
<keyword evidence="2" id="KW-1185">Reference proteome</keyword>
<organism evidence="1 2">
    <name type="scientific">Hypoxylon rubiginosum</name>
    <dbReference type="NCBI Taxonomy" id="110542"/>
    <lineage>
        <taxon>Eukaryota</taxon>
        <taxon>Fungi</taxon>
        <taxon>Dikarya</taxon>
        <taxon>Ascomycota</taxon>
        <taxon>Pezizomycotina</taxon>
        <taxon>Sordariomycetes</taxon>
        <taxon>Xylariomycetidae</taxon>
        <taxon>Xylariales</taxon>
        <taxon>Hypoxylaceae</taxon>
        <taxon>Hypoxylon</taxon>
    </lineage>
</organism>